<keyword evidence="6" id="KW-0597">Phosphoprotein</keyword>
<feature type="domain" description="K Homology" evidence="22">
    <location>
        <begin position="506"/>
        <end position="575"/>
    </location>
</feature>
<feature type="domain" description="K Homology" evidence="22">
    <location>
        <begin position="434"/>
        <end position="502"/>
    </location>
</feature>
<dbReference type="FunFam" id="3.30.1370.10:FF:000042">
    <property type="entry name" value="Vigilin isoform X1"/>
    <property type="match status" value="1"/>
</dbReference>
<evidence type="ECO:0000313" key="24">
    <source>
        <dbReference type="Proteomes" id="UP000001595"/>
    </source>
</evidence>
<dbReference type="GO" id="GO:0008203">
    <property type="term" value="P:cholesterol metabolic process"/>
    <property type="evidence" value="ECO:0007669"/>
    <property type="project" value="UniProtKB-KW"/>
</dbReference>
<reference evidence="23" key="3">
    <citation type="submission" date="2025-09" db="UniProtKB">
        <authorList>
            <consortium name="Ensembl"/>
        </authorList>
    </citation>
    <scope>IDENTIFICATION</scope>
</reference>
<feature type="domain" description="K Homology" evidence="22">
    <location>
        <begin position="1096"/>
        <end position="1165"/>
    </location>
</feature>
<dbReference type="FunFam" id="3.30.1370.10:FF:000061">
    <property type="entry name" value="High density lipoprotein binding protein"/>
    <property type="match status" value="1"/>
</dbReference>
<feature type="domain" description="K Homology" evidence="22">
    <location>
        <begin position="726"/>
        <end position="795"/>
    </location>
</feature>
<protein>
    <recommendedName>
        <fullName evidence="16">Vigilin</fullName>
    </recommendedName>
    <alternativeName>
        <fullName evidence="18">High density lipoprotein-binding protein</fullName>
    </alternativeName>
</protein>
<feature type="compositionally biased region" description="Basic and acidic residues" evidence="21">
    <location>
        <begin position="932"/>
        <end position="947"/>
    </location>
</feature>
<evidence type="ECO:0000256" key="8">
    <source>
        <dbReference type="ARBA" id="ARBA00022850"/>
    </source>
</evidence>
<gene>
    <name evidence="23" type="primary">HDLBP</name>
</gene>
<dbReference type="CDD" id="cd02394">
    <property type="entry name" value="KH-I_Vigilin_rpt6"/>
    <property type="match status" value="1"/>
</dbReference>
<dbReference type="CDD" id="cd22412">
    <property type="entry name" value="KH-I_Vigilin_rpt9"/>
    <property type="match status" value="1"/>
</dbReference>
<feature type="region of interest" description="Disordered" evidence="21">
    <location>
        <begin position="911"/>
        <end position="947"/>
    </location>
</feature>
<evidence type="ECO:0000259" key="22">
    <source>
        <dbReference type="SMART" id="SM00322"/>
    </source>
</evidence>
<dbReference type="Gene3D" id="3.30.1370.10">
    <property type="entry name" value="K Homology domain, type 1"/>
    <property type="match status" value="13"/>
</dbReference>
<keyword evidence="9 19" id="KW-0694">RNA-binding</keyword>
<dbReference type="InterPro" id="IPR036612">
    <property type="entry name" value="KH_dom_type_1_sf"/>
</dbReference>
<feature type="domain" description="K Homology" evidence="22">
    <location>
        <begin position="221"/>
        <end position="289"/>
    </location>
</feature>
<dbReference type="FunFam" id="3.30.1370.10:FF:000018">
    <property type="entry name" value="vigilin isoform X1"/>
    <property type="match status" value="3"/>
</dbReference>
<evidence type="ECO:0000313" key="23">
    <source>
        <dbReference type="Ensembl" id="ENSPPYP00000037461.1"/>
    </source>
</evidence>
<feature type="domain" description="K Homology" evidence="22">
    <location>
        <begin position="872"/>
        <end position="972"/>
    </location>
</feature>
<dbReference type="CDD" id="cd22411">
    <property type="entry name" value="KH-I_Vigilin_rpt8"/>
    <property type="match status" value="1"/>
</dbReference>
<feature type="coiled-coil region" evidence="20">
    <location>
        <begin position="776"/>
        <end position="803"/>
    </location>
</feature>
<name>A0A8I5U6J3_PONAB</name>
<keyword evidence="20" id="KW-0175">Coiled coil</keyword>
<dbReference type="CDD" id="cd22415">
    <property type="entry name" value="KH-I_Vigilin_rpt12"/>
    <property type="match status" value="1"/>
</dbReference>
<keyword evidence="7" id="KW-0677">Repeat</keyword>
<feature type="region of interest" description="Disordered" evidence="21">
    <location>
        <begin position="1207"/>
        <end position="1238"/>
    </location>
</feature>
<dbReference type="GO" id="GO:0003729">
    <property type="term" value="F:mRNA binding"/>
    <property type="evidence" value="ECO:0007669"/>
    <property type="project" value="TreeGrafter"/>
</dbReference>
<evidence type="ECO:0000256" key="2">
    <source>
        <dbReference type="ARBA" id="ARBA00004496"/>
    </source>
</evidence>
<dbReference type="Pfam" id="PF24668">
    <property type="entry name" value="KH_Vigilin"/>
    <property type="match status" value="1"/>
</dbReference>
<dbReference type="InterPro" id="IPR057778">
    <property type="entry name" value="KH_Vigilin_N"/>
</dbReference>
<keyword evidence="3" id="KW-0813">Transport</keyword>
<dbReference type="CDD" id="cd22406">
    <property type="entry name" value="KH-I_Vigilin_rpt2"/>
    <property type="match status" value="1"/>
</dbReference>
<dbReference type="GeneTree" id="ENSGT00900000141059"/>
<feature type="compositionally biased region" description="Polar residues" evidence="21">
    <location>
        <begin position="1207"/>
        <end position="1219"/>
    </location>
</feature>
<keyword evidence="13" id="KW-1207">Sterol metabolism</keyword>
<sequence>MSSVAVLTQESFAEHRSGLVPQQIKVATLNSEEESDPPTYKDAFPPLPEKAACLESAQEPAGAWGNKIRPIKASVITQVFHVPLEERKYKDMNQFGEGEQAKICLEIMQRTGAHLELSLAKDQGLSIMVSGKLDAVMKARKDIVARLQTQASATVAIPKEHHRFVIGKNGEKLQDLELKTATKIQIPRPDDPSNQIKITGTKEGIEKARHEVLLISAEQDKRAVERLEVEKAFHPFIAGPYNRLVGEIMQETGTRINIPPPSVNRTEIVFTGEKEQLAQAVARIKKIYEEKKKKTTTIAVEVKKSQHKYVIGPKGNSLQEILERTGVSVEIPPSDSISETVILRGEPEKLGQALTEVYAKANSFTVSSVAAPSWLHRFIIGKKGQNLAKITQQMPKVHIEFTEGEDKITLEGPTEDVSVAQEHIEGMVKDLINRMDYVEINIDHKFHRHLIGKSGANINRIKDQYKVSVRIPPDSEKSNLIRIEGDPQGVQQAKRELLELASRMENERTKDLIIEQRFHRTIIGQKGERIREIRDKFPEVIINFPDPAQKSDIVQLRGPKNEVEKCTKYMQKMVADLVENSYSISVPIFKQFHKNIIGKGGANIKKIREESNTKIDLPAENSNSETIIITGKRANCEAARSRILSIQKDLANIAEVEVSIPAKLHNSLIGTKGRLIRSIMEECGGVHIHFPVEGSGSDTVVIRGPSSDVEKAKKQLLHLAEEKQTKSFTVDIRAKPEYHKFLIGKGGGKIRKVRDSTGARVIFPAAEDKDQDLITIIGKEDAVREAQKELEALIQNLDNVVEDSMLVDPKHHRHFVIRRGQVLREIAEEYGGVMVSFPRSGTQSDKVTLKGAKDCVEAAKKRIQEIIEDLEAQVTLECAIPQKFHRSVMGPKGSRIQQITRDFSVQIKFPDREENPVHSTEPVVQENGDEAGEGREAKDSDPGSPRRCDIIIISGRKEKCEAAKEALEALVPVTVEVEVPFDLHRYVIGQKGSGIRKMMDEFEVDPFPGRPCHRSGRSHPLLSASVLSQLPVDSASSCSDWALTSLHGGWPSLSLLLGPRVNIHVPPQDQITITGYEKNTEAARDAILRIVGELEQMVSEDVPLDHRVHARIIGARGKAIRKIMDEFKVDIRFPQSGAPDPNCVTVTGLPENVEEAIDHILNLEEEYLADVVDSEALQVYMKPPVHEEAKAPSRGFVVRDAPWAASSSEKAPDMSSSEEFPSFGAQVAPKTLPWGPKR</sequence>
<evidence type="ECO:0000256" key="15">
    <source>
        <dbReference type="ARBA" id="ARBA00023242"/>
    </source>
</evidence>
<dbReference type="CDD" id="cd22410">
    <property type="entry name" value="KH-I_Vigilin_rpt7"/>
    <property type="match status" value="1"/>
</dbReference>
<dbReference type="CDD" id="cd22418">
    <property type="entry name" value="KH-I_Vigilin_rpt15"/>
    <property type="match status" value="1"/>
</dbReference>
<keyword evidence="8" id="KW-0345">HDL</keyword>
<evidence type="ECO:0000256" key="11">
    <source>
        <dbReference type="ARBA" id="ARBA00023055"/>
    </source>
</evidence>
<keyword evidence="5" id="KW-0153">Cholesterol metabolism</keyword>
<dbReference type="GO" id="GO:0005634">
    <property type="term" value="C:nucleus"/>
    <property type="evidence" value="ECO:0007669"/>
    <property type="project" value="UniProtKB-SubCell"/>
</dbReference>
<dbReference type="CDD" id="cd22413">
    <property type="entry name" value="KH-I_Vigilin_rpt10"/>
    <property type="match status" value="1"/>
</dbReference>
<feature type="domain" description="K Homology" evidence="22">
    <location>
        <begin position="363"/>
        <end position="429"/>
    </location>
</feature>
<feature type="domain" description="K Homology" evidence="22">
    <location>
        <begin position="580"/>
        <end position="648"/>
    </location>
</feature>
<evidence type="ECO:0000256" key="19">
    <source>
        <dbReference type="PROSITE-ProRule" id="PRU00117"/>
    </source>
</evidence>
<dbReference type="FunFam" id="3.30.1370.10:FF:000057">
    <property type="entry name" value="High density lipoprotein binding protein"/>
    <property type="match status" value="1"/>
</dbReference>
<feature type="domain" description="K Homology" evidence="22">
    <location>
        <begin position="652"/>
        <end position="721"/>
    </location>
</feature>
<evidence type="ECO:0000256" key="18">
    <source>
        <dbReference type="ARBA" id="ARBA00077940"/>
    </source>
</evidence>
<dbReference type="AlphaFoldDB" id="A0A8I5U6J3"/>
<dbReference type="SMART" id="SM00322">
    <property type="entry name" value="KH"/>
    <property type="match status" value="13"/>
</dbReference>
<dbReference type="Pfam" id="PF00013">
    <property type="entry name" value="KH_1"/>
    <property type="match status" value="12"/>
</dbReference>
<dbReference type="CDD" id="cd22408">
    <property type="entry name" value="KH-I_Vigilin_rpt4"/>
    <property type="match status" value="1"/>
</dbReference>
<comment type="subcellular location">
    <subcellularLocation>
        <location evidence="2">Cytoplasm</location>
    </subcellularLocation>
    <subcellularLocation>
        <location evidence="1">Nucleus</location>
    </subcellularLocation>
</comment>
<feature type="domain" description="K Homology" evidence="22">
    <location>
        <begin position="973"/>
        <end position="1092"/>
    </location>
</feature>
<evidence type="ECO:0000256" key="17">
    <source>
        <dbReference type="ARBA" id="ARBA00055815"/>
    </source>
</evidence>
<evidence type="ECO:0000256" key="6">
    <source>
        <dbReference type="ARBA" id="ARBA00022553"/>
    </source>
</evidence>
<dbReference type="FunFam" id="3.30.1370.10:FF:000039">
    <property type="entry name" value="vigilin isoform X1"/>
    <property type="match status" value="1"/>
</dbReference>
<reference evidence="23" key="1">
    <citation type="submission" date="2008-02" db="EMBL/GenBank/DDBJ databases">
        <title>A 6x draft sequence assembly of the Pongo pygmaeus abelii genome.</title>
        <authorList>
            <person name="Wilson R.K."/>
            <person name="Mardis E."/>
        </authorList>
    </citation>
    <scope>NUCLEOTIDE SEQUENCE [LARGE SCALE GENOMIC DNA]</scope>
</reference>
<dbReference type="PANTHER" id="PTHR10627">
    <property type="entry name" value="SCP160"/>
    <property type="match status" value="1"/>
</dbReference>
<dbReference type="Ensembl" id="ENSPPYT00000057252.1">
    <property type="protein sequence ID" value="ENSPPYP00000037461.1"/>
    <property type="gene ID" value="ENSPPYG00000013351.3"/>
</dbReference>
<dbReference type="Proteomes" id="UP000001595">
    <property type="component" value="Chromosome 2B"/>
</dbReference>
<accession>A0A8I5U6J3</accession>
<feature type="domain" description="K Homology" evidence="22">
    <location>
        <begin position="294"/>
        <end position="362"/>
    </location>
</feature>
<organism evidence="23 24">
    <name type="scientific">Pongo abelii</name>
    <name type="common">Sumatran orangutan</name>
    <name type="synonym">Pongo pygmaeus abelii</name>
    <dbReference type="NCBI Taxonomy" id="9601"/>
    <lineage>
        <taxon>Eukaryota</taxon>
        <taxon>Metazoa</taxon>
        <taxon>Chordata</taxon>
        <taxon>Craniata</taxon>
        <taxon>Vertebrata</taxon>
        <taxon>Euteleostomi</taxon>
        <taxon>Mammalia</taxon>
        <taxon>Eutheria</taxon>
        <taxon>Euarchontoglires</taxon>
        <taxon>Primates</taxon>
        <taxon>Haplorrhini</taxon>
        <taxon>Catarrhini</taxon>
        <taxon>Hominidae</taxon>
        <taxon>Pongo</taxon>
    </lineage>
</organism>
<evidence type="ECO:0000256" key="16">
    <source>
        <dbReference type="ARBA" id="ARBA00039270"/>
    </source>
</evidence>
<dbReference type="GO" id="GO:0034364">
    <property type="term" value="C:high-density lipoprotein particle"/>
    <property type="evidence" value="ECO:0007669"/>
    <property type="project" value="UniProtKB-KW"/>
</dbReference>
<dbReference type="CDD" id="cd22405">
    <property type="entry name" value="KH-I_Vigilin_rpt1"/>
    <property type="match status" value="1"/>
</dbReference>
<feature type="domain" description="K Homology" evidence="22">
    <location>
        <begin position="799"/>
        <end position="868"/>
    </location>
</feature>
<keyword evidence="24" id="KW-1185">Reference proteome</keyword>
<dbReference type="GO" id="GO:0006869">
    <property type="term" value="P:lipid transport"/>
    <property type="evidence" value="ECO:0007669"/>
    <property type="project" value="UniProtKB-KW"/>
</dbReference>
<evidence type="ECO:0000256" key="9">
    <source>
        <dbReference type="ARBA" id="ARBA00022884"/>
    </source>
</evidence>
<evidence type="ECO:0000256" key="1">
    <source>
        <dbReference type="ARBA" id="ARBA00004123"/>
    </source>
</evidence>
<feature type="domain" description="K Homology" evidence="22">
    <location>
        <begin position="149"/>
        <end position="217"/>
    </location>
</feature>
<evidence type="ECO:0000256" key="5">
    <source>
        <dbReference type="ARBA" id="ARBA00022548"/>
    </source>
</evidence>
<keyword evidence="10" id="KW-0007">Acetylation</keyword>
<reference evidence="23" key="2">
    <citation type="submission" date="2025-08" db="UniProtKB">
        <authorList>
            <consortium name="Ensembl"/>
        </authorList>
    </citation>
    <scope>IDENTIFICATION</scope>
</reference>
<keyword evidence="14" id="KW-0753">Steroid metabolism</keyword>
<evidence type="ECO:0000256" key="10">
    <source>
        <dbReference type="ARBA" id="ARBA00022990"/>
    </source>
</evidence>
<keyword evidence="12" id="KW-0443">Lipid metabolism</keyword>
<comment type="function">
    <text evidence="17">Appears to play a role in cell sterol metabolism. It may function to protect cells from over-accumulation of cholesterol.</text>
</comment>
<dbReference type="CDD" id="cd22407">
    <property type="entry name" value="KH-I_Vigilin_rpt3"/>
    <property type="match status" value="1"/>
</dbReference>
<evidence type="ECO:0000256" key="13">
    <source>
        <dbReference type="ARBA" id="ARBA00023166"/>
    </source>
</evidence>
<proteinExistence type="predicted"/>
<evidence type="ECO:0000256" key="12">
    <source>
        <dbReference type="ARBA" id="ARBA00023098"/>
    </source>
</evidence>
<evidence type="ECO:0000256" key="3">
    <source>
        <dbReference type="ARBA" id="ARBA00022448"/>
    </source>
</evidence>
<dbReference type="PANTHER" id="PTHR10627:SF34">
    <property type="entry name" value="VIGILIN"/>
    <property type="match status" value="1"/>
</dbReference>
<dbReference type="CDD" id="cd22409">
    <property type="entry name" value="KH-I_Vigilin_rpt5"/>
    <property type="match status" value="1"/>
</dbReference>
<keyword evidence="11" id="KW-0445">Lipid transport</keyword>
<dbReference type="SUPFAM" id="SSF54791">
    <property type="entry name" value="Eukaryotic type KH-domain (KH-domain type I)"/>
    <property type="match status" value="11"/>
</dbReference>
<evidence type="ECO:0000256" key="21">
    <source>
        <dbReference type="SAM" id="MobiDB-lite"/>
    </source>
</evidence>
<keyword evidence="15" id="KW-0539">Nucleus</keyword>
<dbReference type="GO" id="GO:0005737">
    <property type="term" value="C:cytoplasm"/>
    <property type="evidence" value="ECO:0007669"/>
    <property type="project" value="UniProtKB-SubCell"/>
</dbReference>
<keyword evidence="4" id="KW-0963">Cytoplasm</keyword>
<evidence type="ECO:0000256" key="4">
    <source>
        <dbReference type="ARBA" id="ARBA00022490"/>
    </source>
</evidence>
<evidence type="ECO:0000256" key="7">
    <source>
        <dbReference type="ARBA" id="ARBA00022737"/>
    </source>
</evidence>
<evidence type="ECO:0000256" key="14">
    <source>
        <dbReference type="ARBA" id="ARBA00023221"/>
    </source>
</evidence>
<dbReference type="FunFam" id="3.30.1370.10:FF:000046">
    <property type="entry name" value="High density lipoprotein binding protein"/>
    <property type="match status" value="1"/>
</dbReference>
<dbReference type="FunFam" id="3.30.1370.10:FF:000033">
    <property type="entry name" value="vigilin isoform X1"/>
    <property type="match status" value="1"/>
</dbReference>
<dbReference type="FunFam" id="3.30.1370.10:FF:000062">
    <property type="entry name" value="vigilin isoform X1"/>
    <property type="match status" value="1"/>
</dbReference>
<evidence type="ECO:0000256" key="20">
    <source>
        <dbReference type="SAM" id="Coils"/>
    </source>
</evidence>
<dbReference type="PROSITE" id="PS50084">
    <property type="entry name" value="KH_TYPE_1"/>
    <property type="match status" value="13"/>
</dbReference>
<dbReference type="InterPro" id="IPR004087">
    <property type="entry name" value="KH_dom"/>
</dbReference>
<dbReference type="InterPro" id="IPR004088">
    <property type="entry name" value="KH_dom_type_1"/>
</dbReference>
<dbReference type="CDD" id="cd22414">
    <property type="entry name" value="KH-I_Vigilin_rpt11"/>
    <property type="match status" value="1"/>
</dbReference>
<dbReference type="FunFam" id="3.30.1370.10:FF:000067">
    <property type="entry name" value="High density lipoprotein binding protein"/>
    <property type="match status" value="1"/>
</dbReference>